<evidence type="ECO:0000256" key="10">
    <source>
        <dbReference type="ARBA" id="ARBA00023049"/>
    </source>
</evidence>
<evidence type="ECO:0000313" key="16">
    <source>
        <dbReference type="Ensembl" id="ENSHCOP00000008298.1"/>
    </source>
</evidence>
<keyword evidence="7 14" id="KW-0378">Hydrolase</keyword>
<evidence type="ECO:0000256" key="5">
    <source>
        <dbReference type="ARBA" id="ARBA00022723"/>
    </source>
</evidence>
<dbReference type="GO" id="GO:0005737">
    <property type="term" value="C:cytoplasm"/>
    <property type="evidence" value="ECO:0007669"/>
    <property type="project" value="TreeGrafter"/>
</dbReference>
<evidence type="ECO:0000256" key="13">
    <source>
        <dbReference type="PIRSR" id="PIRSR601577-2"/>
    </source>
</evidence>
<reference evidence="16" key="2">
    <citation type="submission" date="2025-09" db="UniProtKB">
        <authorList>
            <consortium name="Ensembl"/>
        </authorList>
    </citation>
    <scope>IDENTIFICATION</scope>
</reference>
<evidence type="ECO:0000256" key="3">
    <source>
        <dbReference type="ARBA" id="ARBA00022670"/>
    </source>
</evidence>
<dbReference type="GO" id="GO:0016020">
    <property type="term" value="C:membrane"/>
    <property type="evidence" value="ECO:0007669"/>
    <property type="project" value="UniProtKB-SubCell"/>
</dbReference>
<dbReference type="OMA" id="MHEMAHI"/>
<feature type="binding site" evidence="13">
    <location>
        <position position="178"/>
    </location>
    <ligand>
        <name>Zn(2+)</name>
        <dbReference type="ChEBI" id="CHEBI:29105"/>
        <note>catalytic</note>
    </ligand>
</feature>
<feature type="binding site" evidence="13">
    <location>
        <position position="96"/>
    </location>
    <ligand>
        <name>Zn(2+)</name>
        <dbReference type="ChEBI" id="CHEBI:29105"/>
        <note>catalytic</note>
    </ligand>
</feature>
<dbReference type="GeneTree" id="ENSGT00940000163573"/>
<evidence type="ECO:0000256" key="2">
    <source>
        <dbReference type="ARBA" id="ARBA00005860"/>
    </source>
</evidence>
<feature type="transmembrane region" description="Helical" evidence="15">
    <location>
        <begin position="418"/>
        <end position="437"/>
    </location>
</feature>
<comment type="subcellular location">
    <subcellularLocation>
        <location evidence="1">Membrane</location>
        <topology evidence="1">Single-pass type I membrane protein</topology>
    </subcellularLocation>
</comment>
<feature type="binding site" evidence="13">
    <location>
        <position position="100"/>
    </location>
    <ligand>
        <name>Zn(2+)</name>
        <dbReference type="ChEBI" id="CHEBI:29105"/>
        <note>catalytic</note>
    </ligand>
</feature>
<dbReference type="Pfam" id="PF01457">
    <property type="entry name" value="Peptidase_M8"/>
    <property type="match status" value="1"/>
</dbReference>
<dbReference type="GO" id="GO:0006508">
    <property type="term" value="P:proteolysis"/>
    <property type="evidence" value="ECO:0007669"/>
    <property type="project" value="UniProtKB-KW"/>
</dbReference>
<name>A0A3Q2XTM4_HIPCM</name>
<protein>
    <recommendedName>
        <fullName evidence="14">Leishmanolysin-like peptidase</fullName>
        <ecNumber evidence="14">3.4.24.-</ecNumber>
    </recommendedName>
</protein>
<evidence type="ECO:0000313" key="17">
    <source>
        <dbReference type="Proteomes" id="UP000264820"/>
    </source>
</evidence>
<proteinExistence type="inferred from homology"/>
<evidence type="ECO:0000256" key="8">
    <source>
        <dbReference type="ARBA" id="ARBA00022833"/>
    </source>
</evidence>
<evidence type="ECO:0000256" key="6">
    <source>
        <dbReference type="ARBA" id="ARBA00022729"/>
    </source>
</evidence>
<dbReference type="InterPro" id="IPR001577">
    <property type="entry name" value="Peptidase_M8"/>
</dbReference>
<dbReference type="AlphaFoldDB" id="A0A3Q2XTM4"/>
<keyword evidence="3 14" id="KW-0645">Protease</keyword>
<dbReference type="PANTHER" id="PTHR10942">
    <property type="entry name" value="LEISHMANOLYSIN-LIKE PEPTIDASE"/>
    <property type="match status" value="1"/>
</dbReference>
<keyword evidence="6" id="KW-0732">Signal</keyword>
<evidence type="ECO:0000256" key="1">
    <source>
        <dbReference type="ARBA" id="ARBA00004479"/>
    </source>
</evidence>
<keyword evidence="11 15" id="KW-0472">Membrane</keyword>
<dbReference type="GO" id="GO:0046872">
    <property type="term" value="F:metal ion binding"/>
    <property type="evidence" value="ECO:0007669"/>
    <property type="project" value="UniProtKB-KW"/>
</dbReference>
<sequence length="457" mass="49386">MCLDVKIPDNHLAGCEVYPQSNSTRSVVLRHPGGGVADVDFLLYLHVQTSDKCRAQPRLLAYAAHCRTDASGRPLAGVVVICRERLTRVSVQTVVHELFHALGFSRDLFATWVDCSVEREISACSPRGKVTHADGTGQMRLYTPSVISALQRHLAAVDPELGGPLENSDAAPGGVSSHWEARLLQGSVMLAAPGPSGASSIDPLTLAAFQDTGWYAVNTSRAQNLVWGKGEGALFGSNLTCYDNSSSFFCTGSGLGCHHLHLHKGQCLTDAHLDGCRIYKALENRSECWKKENERQSGDERQGGEVYGSGSRCFFSNLTTLNHSQLIVTGRCYRHRCTGLNRYQVQVLGSDWLDCPAGGSIQIRGYHGSVFCPDKRLCLDSDDSPPSEAEDVFPTGQPNETLLQDDTRSAYKPAADPLITTVFCVLAALGVLVLGLTSTRCTSCKVRIHAASGMLNC</sequence>
<evidence type="ECO:0000256" key="14">
    <source>
        <dbReference type="RuleBase" id="RU366077"/>
    </source>
</evidence>
<keyword evidence="9 15" id="KW-1133">Transmembrane helix</keyword>
<dbReference type="FunFam" id="3.90.132.10:FF:000002">
    <property type="entry name" value="Leishmanolysin like peptidase 2"/>
    <property type="match status" value="1"/>
</dbReference>
<feature type="active site" evidence="12">
    <location>
        <position position="97"/>
    </location>
</feature>
<dbReference type="Gene3D" id="3.90.132.10">
    <property type="entry name" value="Leishmanolysin , domain 2"/>
    <property type="match status" value="1"/>
</dbReference>
<dbReference type="Proteomes" id="UP000264820">
    <property type="component" value="Unplaced"/>
</dbReference>
<dbReference type="GO" id="GO:0004222">
    <property type="term" value="F:metalloendopeptidase activity"/>
    <property type="evidence" value="ECO:0007669"/>
    <property type="project" value="UniProtKB-UniRule"/>
</dbReference>
<evidence type="ECO:0000256" key="12">
    <source>
        <dbReference type="PIRSR" id="PIRSR601577-1"/>
    </source>
</evidence>
<dbReference type="EC" id="3.4.24.-" evidence="14"/>
<dbReference type="PRINTS" id="PR00782">
    <property type="entry name" value="LSHMANOLYSIN"/>
</dbReference>
<dbReference type="PANTHER" id="PTHR10942:SF6">
    <property type="entry name" value="CILIATED LEFT-RIGHT ORGANIZER METALLOPEPTIDASE"/>
    <property type="match status" value="1"/>
</dbReference>
<keyword evidence="5 13" id="KW-0479">Metal-binding</keyword>
<organism evidence="16 17">
    <name type="scientific">Hippocampus comes</name>
    <name type="common">Tiger tail seahorse</name>
    <dbReference type="NCBI Taxonomy" id="109280"/>
    <lineage>
        <taxon>Eukaryota</taxon>
        <taxon>Metazoa</taxon>
        <taxon>Chordata</taxon>
        <taxon>Craniata</taxon>
        <taxon>Vertebrata</taxon>
        <taxon>Euteleostomi</taxon>
        <taxon>Actinopterygii</taxon>
        <taxon>Neopterygii</taxon>
        <taxon>Teleostei</taxon>
        <taxon>Neoteleostei</taxon>
        <taxon>Acanthomorphata</taxon>
        <taxon>Syngnathiaria</taxon>
        <taxon>Syngnathiformes</taxon>
        <taxon>Syngnathoidei</taxon>
        <taxon>Syngnathidae</taxon>
        <taxon>Hippocampus</taxon>
    </lineage>
</organism>
<dbReference type="Gene3D" id="2.30.34.10">
    <property type="entry name" value="Leishmanolysin domain 4"/>
    <property type="match status" value="1"/>
</dbReference>
<keyword evidence="10 13" id="KW-0482">Metalloprotease</keyword>
<dbReference type="STRING" id="109280.ENSHCOP00000008298"/>
<dbReference type="Gene3D" id="3.10.170.20">
    <property type="match status" value="1"/>
</dbReference>
<dbReference type="Ensembl" id="ENSHCOT00000000560.1">
    <property type="protein sequence ID" value="ENSHCOP00000008298.1"/>
    <property type="gene ID" value="ENSHCOG00000010502.1"/>
</dbReference>
<evidence type="ECO:0000256" key="11">
    <source>
        <dbReference type="ARBA" id="ARBA00023136"/>
    </source>
</evidence>
<keyword evidence="8 13" id="KW-0862">Zinc</keyword>
<dbReference type="GO" id="GO:0007155">
    <property type="term" value="P:cell adhesion"/>
    <property type="evidence" value="ECO:0007669"/>
    <property type="project" value="InterPro"/>
</dbReference>
<keyword evidence="17" id="KW-1185">Reference proteome</keyword>
<dbReference type="SUPFAM" id="SSF55486">
    <property type="entry name" value="Metalloproteases ('zincins'), catalytic domain"/>
    <property type="match status" value="1"/>
</dbReference>
<evidence type="ECO:0000256" key="9">
    <source>
        <dbReference type="ARBA" id="ARBA00022989"/>
    </source>
</evidence>
<evidence type="ECO:0000256" key="15">
    <source>
        <dbReference type="SAM" id="Phobius"/>
    </source>
</evidence>
<comment type="cofactor">
    <cofactor evidence="13 14">
        <name>Zn(2+)</name>
        <dbReference type="ChEBI" id="CHEBI:29105"/>
    </cofactor>
    <text evidence="13 14">Binds 1 zinc ion per subunit.</text>
</comment>
<accession>A0A3Q2XTM4</accession>
<evidence type="ECO:0000256" key="4">
    <source>
        <dbReference type="ARBA" id="ARBA00022692"/>
    </source>
</evidence>
<reference evidence="16" key="1">
    <citation type="submission" date="2025-08" db="UniProtKB">
        <authorList>
            <consortium name="Ensembl"/>
        </authorList>
    </citation>
    <scope>IDENTIFICATION</scope>
</reference>
<keyword evidence="4 15" id="KW-0812">Transmembrane</keyword>
<evidence type="ECO:0000256" key="7">
    <source>
        <dbReference type="ARBA" id="ARBA00022801"/>
    </source>
</evidence>
<comment type="similarity">
    <text evidence="2 14">Belongs to the peptidase M8 family.</text>
</comment>